<dbReference type="EMBL" id="JAUKPO010000075">
    <property type="protein sequence ID" value="MDO1451646.1"/>
    <property type="molecule type" value="Genomic_DNA"/>
</dbReference>
<dbReference type="SUPFAM" id="SSF46689">
    <property type="entry name" value="Homeodomain-like"/>
    <property type="match status" value="1"/>
</dbReference>
<gene>
    <name evidence="1" type="ORF">Q0590_35565</name>
</gene>
<dbReference type="InterPro" id="IPR009057">
    <property type="entry name" value="Homeodomain-like_sf"/>
</dbReference>
<sequence>MKKHTITQEEIIAEYLAGGTSYRKLEKKYNIPGSTISGWIHKHEGRKISWRERMKRKRAKQQAELAQPPEEVKQLQASLRKAELYNKLLEEILRLSEEHTGIELRKKFGTKQS</sequence>
<protein>
    <recommendedName>
        <fullName evidence="3">Transposase</fullName>
    </recommendedName>
</protein>
<evidence type="ECO:0008006" key="3">
    <source>
        <dbReference type="Google" id="ProtNLM"/>
    </source>
</evidence>
<dbReference type="Proteomes" id="UP001168528">
    <property type="component" value="Unassembled WGS sequence"/>
</dbReference>
<evidence type="ECO:0000313" key="1">
    <source>
        <dbReference type="EMBL" id="MDO1451646.1"/>
    </source>
</evidence>
<name>A0ABT8RIV5_9BACT</name>
<accession>A0ABT8RIV5</accession>
<keyword evidence="2" id="KW-1185">Reference proteome</keyword>
<dbReference type="RefSeq" id="WP_302042443.1">
    <property type="nucleotide sequence ID" value="NZ_JAUKPO010000075.1"/>
</dbReference>
<organism evidence="1 2">
    <name type="scientific">Rhodocytophaga aerolata</name>
    <dbReference type="NCBI Taxonomy" id="455078"/>
    <lineage>
        <taxon>Bacteria</taxon>
        <taxon>Pseudomonadati</taxon>
        <taxon>Bacteroidota</taxon>
        <taxon>Cytophagia</taxon>
        <taxon>Cytophagales</taxon>
        <taxon>Rhodocytophagaceae</taxon>
        <taxon>Rhodocytophaga</taxon>
    </lineage>
</organism>
<comment type="caution">
    <text evidence="1">The sequence shown here is derived from an EMBL/GenBank/DDBJ whole genome shotgun (WGS) entry which is preliminary data.</text>
</comment>
<evidence type="ECO:0000313" key="2">
    <source>
        <dbReference type="Proteomes" id="UP001168528"/>
    </source>
</evidence>
<proteinExistence type="predicted"/>
<reference evidence="1" key="1">
    <citation type="submission" date="2023-07" db="EMBL/GenBank/DDBJ databases">
        <title>The genome sequence of Rhodocytophaga aerolata KACC 12507.</title>
        <authorList>
            <person name="Zhang X."/>
        </authorList>
    </citation>
    <scope>NUCLEOTIDE SEQUENCE</scope>
    <source>
        <strain evidence="1">KACC 12507</strain>
    </source>
</reference>